<feature type="compositionally biased region" description="Low complexity" evidence="1">
    <location>
        <begin position="127"/>
        <end position="138"/>
    </location>
</feature>
<evidence type="ECO:0000313" key="3">
    <source>
        <dbReference type="Proteomes" id="UP000490939"/>
    </source>
</evidence>
<comment type="caution">
    <text evidence="2">The sequence shown here is derived from an EMBL/GenBank/DDBJ whole genome shotgun (WGS) entry which is preliminary data.</text>
</comment>
<reference evidence="2 3" key="1">
    <citation type="submission" date="2019-07" db="EMBL/GenBank/DDBJ databases">
        <title>Venturia inaequalis Genome Resource.</title>
        <authorList>
            <person name="Lichtner F.J."/>
        </authorList>
    </citation>
    <scope>NUCLEOTIDE SEQUENCE [LARGE SCALE GENOMIC DNA]</scope>
    <source>
        <strain evidence="2 3">DMI_063113</strain>
    </source>
</reference>
<dbReference type="Proteomes" id="UP000490939">
    <property type="component" value="Unassembled WGS sequence"/>
</dbReference>
<sequence>MDLEGLYVPHEAEIYTRQASRQTYDGYIRPIVLTNLIPDRITLPNKAYRKAGRPREKRFRKDNANIRIRKDSRRQGDTAAARSTRAVKKAKQDKAARAARIKKRNEDLERSTVGRALCNLSKDKSPKATSTQKTTSKTVPNLSSLAAKAAVTTAPIEISDKAASDTSDKAASNEATKITFSSRKEALVATRSNNPDIAEAAEMYLDPFTDQDKDEEEAEDVAQELFTLPLHQKRSAEEALDSIRSTTSSKCQRGPCRHCRNPDHAYAMYPDR</sequence>
<protein>
    <submittedName>
        <fullName evidence="2">Uncharacterized protein</fullName>
    </submittedName>
</protein>
<dbReference type="EMBL" id="WNWR01000292">
    <property type="protein sequence ID" value="KAE9984563.1"/>
    <property type="molecule type" value="Genomic_DNA"/>
</dbReference>
<evidence type="ECO:0000256" key="1">
    <source>
        <dbReference type="SAM" id="MobiDB-lite"/>
    </source>
</evidence>
<keyword evidence="3" id="KW-1185">Reference proteome</keyword>
<proteinExistence type="predicted"/>
<evidence type="ECO:0000313" key="2">
    <source>
        <dbReference type="EMBL" id="KAE9984563.1"/>
    </source>
</evidence>
<feature type="region of interest" description="Disordered" evidence="1">
    <location>
        <begin position="70"/>
        <end position="139"/>
    </location>
</feature>
<dbReference type="AlphaFoldDB" id="A0A8H3Z648"/>
<feature type="region of interest" description="Disordered" evidence="1">
    <location>
        <begin position="233"/>
        <end position="272"/>
    </location>
</feature>
<organism evidence="2 3">
    <name type="scientific">Venturia inaequalis</name>
    <name type="common">Apple scab fungus</name>
    <dbReference type="NCBI Taxonomy" id="5025"/>
    <lineage>
        <taxon>Eukaryota</taxon>
        <taxon>Fungi</taxon>
        <taxon>Dikarya</taxon>
        <taxon>Ascomycota</taxon>
        <taxon>Pezizomycotina</taxon>
        <taxon>Dothideomycetes</taxon>
        <taxon>Pleosporomycetidae</taxon>
        <taxon>Venturiales</taxon>
        <taxon>Venturiaceae</taxon>
        <taxon>Venturia</taxon>
    </lineage>
</organism>
<name>A0A8H3Z648_VENIN</name>
<accession>A0A8H3Z648</accession>
<gene>
    <name evidence="2" type="ORF">EG327_005001</name>
</gene>